<comment type="similarity">
    <text evidence="2">Belongs to the UPP synthase family.</text>
</comment>
<dbReference type="Gene3D" id="3.40.1180.10">
    <property type="entry name" value="Decaprenyl diphosphate synthase-like"/>
    <property type="match status" value="1"/>
</dbReference>
<reference evidence="3 4" key="1">
    <citation type="journal article" date="2016" name="Nat. Commun.">
        <title>Thousands of microbial genomes shed light on interconnected biogeochemical processes in an aquifer system.</title>
        <authorList>
            <person name="Anantharaman K."/>
            <person name="Brown C.T."/>
            <person name="Hug L.A."/>
            <person name="Sharon I."/>
            <person name="Castelle C.J."/>
            <person name="Probst A.J."/>
            <person name="Thomas B.C."/>
            <person name="Singh A."/>
            <person name="Wilkins M.J."/>
            <person name="Karaoz U."/>
            <person name="Brodie E.L."/>
            <person name="Williams K.H."/>
            <person name="Hubbard S.S."/>
            <person name="Banfield J.F."/>
        </authorList>
    </citation>
    <scope>NUCLEOTIDE SEQUENCE [LARGE SCALE GENOMIC DNA]</scope>
</reference>
<feature type="binding site" evidence="2">
    <location>
        <begin position="61"/>
        <end position="63"/>
    </location>
    <ligand>
        <name>substrate</name>
    </ligand>
</feature>
<feature type="binding site" evidence="2">
    <location>
        <position position="67"/>
    </location>
    <ligand>
        <name>substrate</name>
    </ligand>
</feature>
<comment type="caution">
    <text evidence="2">Lacks conserved residue(s) required for the propagation of feature annotation.</text>
</comment>
<evidence type="ECO:0000313" key="4">
    <source>
        <dbReference type="Proteomes" id="UP000177092"/>
    </source>
</evidence>
<gene>
    <name evidence="3" type="ORF">A3D03_01195</name>
</gene>
<keyword evidence="2" id="KW-0460">Magnesium</keyword>
<dbReference type="Proteomes" id="UP000177092">
    <property type="component" value="Unassembled WGS sequence"/>
</dbReference>
<dbReference type="STRING" id="1798384.A3D03_01195"/>
<protein>
    <recommendedName>
        <fullName evidence="2">Isoprenyl transferase</fullName>
        <ecNumber evidence="2">2.5.1.-</ecNumber>
    </recommendedName>
</protein>
<feature type="binding site" evidence="2">
    <location>
        <begin position="191"/>
        <end position="193"/>
    </location>
    <ligand>
        <name>substrate</name>
    </ligand>
</feature>
<feature type="binding site" evidence="2">
    <location>
        <position position="185"/>
    </location>
    <ligand>
        <name>substrate</name>
    </ligand>
</feature>
<name>A0A1F6A658_9BACT</name>
<evidence type="ECO:0000256" key="2">
    <source>
        <dbReference type="HAMAP-Rule" id="MF_01139"/>
    </source>
</evidence>
<comment type="function">
    <text evidence="2">Catalyzes the condensation of isopentenyl diphosphate (IPP) with allylic pyrophosphates generating different type of terpenoids.</text>
</comment>
<dbReference type="FunFam" id="3.40.1180.10:FF:000001">
    <property type="entry name" value="(2E,6E)-farnesyl-diphosphate-specific ditrans,polycis-undecaprenyl-diphosphate synthase"/>
    <property type="match status" value="1"/>
</dbReference>
<dbReference type="EMBL" id="MFJN01000053">
    <property type="protein sequence ID" value="OGG20190.1"/>
    <property type="molecule type" value="Genomic_DNA"/>
</dbReference>
<dbReference type="InterPro" id="IPR001441">
    <property type="entry name" value="UPP_synth-like"/>
</dbReference>
<organism evidence="3 4">
    <name type="scientific">Candidatus Gottesmanbacteria bacterium RIFCSPHIGHO2_02_FULL_40_13</name>
    <dbReference type="NCBI Taxonomy" id="1798384"/>
    <lineage>
        <taxon>Bacteria</taxon>
        <taxon>Candidatus Gottesmaniibacteriota</taxon>
    </lineage>
</organism>
<dbReference type="GO" id="GO:0016094">
    <property type="term" value="P:polyprenol biosynthetic process"/>
    <property type="evidence" value="ECO:0007669"/>
    <property type="project" value="TreeGrafter"/>
</dbReference>
<proteinExistence type="inferred from homology"/>
<dbReference type="PANTHER" id="PTHR10291">
    <property type="entry name" value="DEHYDRODOLICHYL DIPHOSPHATE SYNTHASE FAMILY MEMBER"/>
    <property type="match status" value="1"/>
</dbReference>
<evidence type="ECO:0000256" key="1">
    <source>
        <dbReference type="ARBA" id="ARBA00022679"/>
    </source>
</evidence>
<sequence>MKDQKDQIQHVAIIMDGNRRWAKKRHLPSFAGHRKGEERISPIIDEAIRLKISHLTFWAFSTENWHRSKSEVNFLLNLYRSVLHKKIDGFHKKNVRINIIGNLLMFPKDVQEMTHGWIEKTKNNNKITVNFALSYGGRDEIIRAINKWHSHNQTTKQCNNETITKKDFEIYLDTAGQPDPDLLIRTGGEKRLSGFLLWQLEYAELYFTDDYWPDFTPVEFRKAIEDYYRRQRRYGE</sequence>
<dbReference type="Pfam" id="PF01255">
    <property type="entry name" value="Prenyltransf"/>
    <property type="match status" value="1"/>
</dbReference>
<feature type="binding site" evidence="2">
    <location>
        <position position="65"/>
    </location>
    <ligand>
        <name>substrate</name>
    </ligand>
</feature>
<dbReference type="AlphaFoldDB" id="A0A1F6A658"/>
<keyword evidence="2" id="KW-0479">Metal-binding</keyword>
<evidence type="ECO:0000313" key="3">
    <source>
        <dbReference type="EMBL" id="OGG20190.1"/>
    </source>
</evidence>
<feature type="binding site" evidence="2">
    <location>
        <position position="16"/>
    </location>
    <ligand>
        <name>Mg(2+)</name>
        <dbReference type="ChEBI" id="CHEBI:18420"/>
    </ligand>
</feature>
<feature type="binding site" evidence="2">
    <location>
        <position position="21"/>
    </location>
    <ligand>
        <name>substrate</name>
    </ligand>
</feature>
<dbReference type="PANTHER" id="PTHR10291:SF0">
    <property type="entry name" value="DEHYDRODOLICHYL DIPHOSPHATE SYNTHASE 2"/>
    <property type="match status" value="1"/>
</dbReference>
<comment type="subunit">
    <text evidence="2">Homodimer.</text>
</comment>
<dbReference type="HAMAP" id="MF_01139">
    <property type="entry name" value="ISPT"/>
    <property type="match status" value="1"/>
</dbReference>
<feature type="binding site" evidence="2">
    <location>
        <position position="204"/>
    </location>
    <ligand>
        <name>Mg(2+)</name>
        <dbReference type="ChEBI" id="CHEBI:18420"/>
    </ligand>
</feature>
<feature type="binding site" evidence="2">
    <location>
        <begin position="17"/>
        <end position="20"/>
    </location>
    <ligand>
        <name>substrate</name>
    </ligand>
</feature>
<accession>A0A1F6A658</accession>
<keyword evidence="1 2" id="KW-0808">Transferase</keyword>
<comment type="caution">
    <text evidence="3">The sequence shown here is derived from an EMBL/GenBank/DDBJ whole genome shotgun (WGS) entry which is preliminary data.</text>
</comment>
<feature type="active site" evidence="2">
    <location>
        <position position="16"/>
    </location>
</feature>
<dbReference type="GO" id="GO:0045547">
    <property type="term" value="F:ditrans,polycis-polyprenyl diphosphate synthase [(2E,6E)-farnesyl diphosphate specific] activity"/>
    <property type="evidence" value="ECO:0007669"/>
    <property type="project" value="TreeGrafter"/>
</dbReference>
<dbReference type="EC" id="2.5.1.-" evidence="2"/>
<dbReference type="GO" id="GO:0000287">
    <property type="term" value="F:magnesium ion binding"/>
    <property type="evidence" value="ECO:0007669"/>
    <property type="project" value="UniProtKB-UniRule"/>
</dbReference>
<dbReference type="SUPFAM" id="SSF64005">
    <property type="entry name" value="Undecaprenyl diphosphate synthase"/>
    <property type="match status" value="1"/>
</dbReference>
<dbReference type="CDD" id="cd00475">
    <property type="entry name" value="Cis_IPPS"/>
    <property type="match status" value="1"/>
</dbReference>
<dbReference type="NCBIfam" id="TIGR00055">
    <property type="entry name" value="uppS"/>
    <property type="match status" value="1"/>
</dbReference>
<feature type="active site" description="Proton acceptor" evidence="2">
    <location>
        <position position="64"/>
    </location>
</feature>
<comment type="cofactor">
    <cofactor evidence="2">
        <name>Mg(2+)</name>
        <dbReference type="ChEBI" id="CHEBI:18420"/>
    </cofactor>
    <text evidence="2">Binds 2 magnesium ions per subunit.</text>
</comment>
<dbReference type="InterPro" id="IPR036424">
    <property type="entry name" value="UPP_synth-like_sf"/>
</dbReference>
<feature type="binding site" evidence="2">
    <location>
        <position position="33"/>
    </location>
    <ligand>
        <name>substrate</name>
    </ligand>
</feature>
<dbReference type="InterPro" id="IPR018520">
    <property type="entry name" value="UPP_synth-like_CS"/>
</dbReference>
<dbReference type="PROSITE" id="PS01066">
    <property type="entry name" value="UPP_SYNTHASE"/>
    <property type="match status" value="1"/>
</dbReference>